<organism evidence="2 3">
    <name type="scientific">Flavobacterium reichenbachii</name>
    <dbReference type="NCBI Taxonomy" id="362418"/>
    <lineage>
        <taxon>Bacteria</taxon>
        <taxon>Pseudomonadati</taxon>
        <taxon>Bacteroidota</taxon>
        <taxon>Flavobacteriia</taxon>
        <taxon>Flavobacteriales</taxon>
        <taxon>Flavobacteriaceae</taxon>
        <taxon>Flavobacterium</taxon>
    </lineage>
</organism>
<dbReference type="RefSeq" id="WP_035689047.1">
    <property type="nucleotide sequence ID" value="NZ_JPRL01000002.1"/>
</dbReference>
<protein>
    <submittedName>
        <fullName evidence="2">Uncharacterized protein</fullName>
    </submittedName>
</protein>
<reference evidence="2 3" key="1">
    <citation type="submission" date="2014-07" db="EMBL/GenBank/DDBJ databases">
        <title>Genome of Flavobacterium reichenbachii LMG 25512.</title>
        <authorList>
            <person name="Stropko S.J."/>
            <person name="Pipes S.E."/>
            <person name="Newman J.D."/>
        </authorList>
    </citation>
    <scope>NUCLEOTIDE SEQUENCE [LARGE SCALE GENOMIC DNA]</scope>
    <source>
        <strain evidence="2 3">LMG 25512</strain>
    </source>
</reference>
<feature type="transmembrane region" description="Helical" evidence="1">
    <location>
        <begin position="64"/>
        <end position="82"/>
    </location>
</feature>
<keyword evidence="3" id="KW-1185">Reference proteome</keyword>
<proteinExistence type="predicted"/>
<sequence length="144" mass="17234">MFITLTPDRIHFEYGSKRWQYNFEEIAELGLLKKKKTYFLENGAFILVTVLTNYFLFFSDFMELYYIIPALLLYTVIVISRFHNTIEFEYFVIVRDVYQKEIRVKIKALDRVIIGKEIDHYLSLEFDRVLQLNKSSNFKIGSCA</sequence>
<gene>
    <name evidence="2" type="ORF">IW19_21315</name>
</gene>
<dbReference type="AlphaFoldDB" id="A0A085ZG67"/>
<name>A0A085ZG67_9FLAO</name>
<dbReference type="Proteomes" id="UP000028715">
    <property type="component" value="Unassembled WGS sequence"/>
</dbReference>
<feature type="transmembrane region" description="Helical" evidence="1">
    <location>
        <begin position="38"/>
        <end position="58"/>
    </location>
</feature>
<dbReference type="eggNOG" id="ENOG5030Q3H">
    <property type="taxonomic scope" value="Bacteria"/>
</dbReference>
<accession>A0A085ZG67</accession>
<keyword evidence="1" id="KW-0472">Membrane</keyword>
<dbReference type="EMBL" id="JPRL01000002">
    <property type="protein sequence ID" value="KFF03431.1"/>
    <property type="molecule type" value="Genomic_DNA"/>
</dbReference>
<keyword evidence="1" id="KW-1133">Transmembrane helix</keyword>
<comment type="caution">
    <text evidence="2">The sequence shown here is derived from an EMBL/GenBank/DDBJ whole genome shotgun (WGS) entry which is preliminary data.</text>
</comment>
<keyword evidence="1" id="KW-0812">Transmembrane</keyword>
<evidence type="ECO:0000313" key="3">
    <source>
        <dbReference type="Proteomes" id="UP000028715"/>
    </source>
</evidence>
<evidence type="ECO:0000256" key="1">
    <source>
        <dbReference type="SAM" id="Phobius"/>
    </source>
</evidence>
<evidence type="ECO:0000313" key="2">
    <source>
        <dbReference type="EMBL" id="KFF03431.1"/>
    </source>
</evidence>
<dbReference type="OrthoDB" id="1356850at2"/>